<evidence type="ECO:0000313" key="3">
    <source>
        <dbReference type="Proteomes" id="UP000014071"/>
    </source>
</evidence>
<dbReference type="InterPro" id="IPR013785">
    <property type="entry name" value="Aldolase_TIM"/>
</dbReference>
<evidence type="ECO:0000256" key="1">
    <source>
        <dbReference type="ARBA" id="ARBA00023270"/>
    </source>
</evidence>
<dbReference type="PANTHER" id="PTHR10683">
    <property type="entry name" value="TRANSALDOLASE"/>
    <property type="match status" value="1"/>
</dbReference>
<evidence type="ECO:0000313" key="2">
    <source>
        <dbReference type="EMBL" id="GAC92765.1"/>
    </source>
</evidence>
<sequence>MTASTVPIIVNAASQLEIDVDTLDVPLTQQLASLGVQPNDMTSNQFIVADALAVPANQVLLEDVIRASPGADWLTILDRISVKLCALNLPNIAGRALLQASPSCAHDAEGIVKHALKYDAEFAAQGIGKDRYCIKILTTPAGMIAAKTLESQHGIRTLGTGLFSVPQALAAAQAGCLYISPYYNEILAHFTPPEERLVYSDPVTQHPMSPRMAHIYQAYRDLSSTGKPAPVIKAASFIALNEVLAMPALGAQQTTILAPTLTEMISTPTLAQEGKLYRPSKTYSLPLPEATLPLLKIDPLRADGLPQKFALDVDYLKNGAEELGKAIKQDPETERRIGDAVEVFVKAELQAKALIDAAIAKVAAVQSVQATPVAA</sequence>
<keyword evidence="1" id="KW-0704">Schiff base</keyword>
<accession>R9P3V1</accession>
<dbReference type="InterPro" id="IPR001585">
    <property type="entry name" value="TAL/FSA"/>
</dbReference>
<name>R9P3V1_PSEHS</name>
<dbReference type="GO" id="GO:0005975">
    <property type="term" value="P:carbohydrate metabolic process"/>
    <property type="evidence" value="ECO:0007669"/>
    <property type="project" value="InterPro"/>
</dbReference>
<dbReference type="Pfam" id="PF00923">
    <property type="entry name" value="TAL_FSA"/>
    <property type="match status" value="1"/>
</dbReference>
<keyword evidence="3" id="KW-1185">Reference proteome</keyword>
<proteinExistence type="predicted"/>
<protein>
    <submittedName>
        <fullName evidence="2">Transaldolase</fullName>
    </submittedName>
</protein>
<dbReference type="OrthoDB" id="1711136at2759"/>
<dbReference type="GeneID" id="24105631"/>
<dbReference type="Proteomes" id="UP000014071">
    <property type="component" value="Unassembled WGS sequence"/>
</dbReference>
<dbReference type="HOGENOM" id="CLU_047470_1_1_1"/>
<dbReference type="eggNOG" id="KOG2772">
    <property type="taxonomic scope" value="Eukaryota"/>
</dbReference>
<dbReference type="GO" id="GO:0009052">
    <property type="term" value="P:pentose-phosphate shunt, non-oxidative branch"/>
    <property type="evidence" value="ECO:0007669"/>
    <property type="project" value="TreeGrafter"/>
</dbReference>
<dbReference type="RefSeq" id="XP_012186352.1">
    <property type="nucleotide sequence ID" value="XM_012330962.1"/>
</dbReference>
<dbReference type="Gene3D" id="3.20.20.70">
    <property type="entry name" value="Aldolase class I"/>
    <property type="match status" value="1"/>
</dbReference>
<dbReference type="GO" id="GO:0004801">
    <property type="term" value="F:transaldolase activity"/>
    <property type="evidence" value="ECO:0007669"/>
    <property type="project" value="TreeGrafter"/>
</dbReference>
<dbReference type="EMBL" id="DF238768">
    <property type="protein sequence ID" value="GAC92765.1"/>
    <property type="molecule type" value="Genomic_DNA"/>
</dbReference>
<dbReference type="PANTHER" id="PTHR10683:SF39">
    <property type="entry name" value="TRANSALDOLASE"/>
    <property type="match status" value="1"/>
</dbReference>
<organism evidence="2 3">
    <name type="scientific">Pseudozyma hubeiensis (strain SY62)</name>
    <name type="common">Yeast</name>
    <dbReference type="NCBI Taxonomy" id="1305764"/>
    <lineage>
        <taxon>Eukaryota</taxon>
        <taxon>Fungi</taxon>
        <taxon>Dikarya</taxon>
        <taxon>Basidiomycota</taxon>
        <taxon>Ustilaginomycotina</taxon>
        <taxon>Ustilaginomycetes</taxon>
        <taxon>Ustilaginales</taxon>
        <taxon>Ustilaginaceae</taxon>
        <taxon>Pseudozyma</taxon>
    </lineage>
</organism>
<dbReference type="AlphaFoldDB" id="R9P3V1"/>
<gene>
    <name evidence="2" type="ORF">PHSY_000321</name>
</gene>
<dbReference type="SUPFAM" id="SSF51569">
    <property type="entry name" value="Aldolase"/>
    <property type="match status" value="1"/>
</dbReference>
<dbReference type="STRING" id="1305764.R9P3V1"/>
<reference evidence="3" key="1">
    <citation type="journal article" date="2013" name="Genome Announc.">
        <title>Draft genome sequence of the basidiomycetous yeast-like fungus Pseudozyma hubeiensis SY62, which produces an abundant amount of the biosurfactant mannosylerythritol lipids.</title>
        <authorList>
            <person name="Konishi M."/>
            <person name="Hatada Y."/>
            <person name="Horiuchi J."/>
        </authorList>
    </citation>
    <scope>NUCLEOTIDE SEQUENCE [LARGE SCALE GENOMIC DNA]</scope>
    <source>
        <strain evidence="3">SY62</strain>
    </source>
</reference>